<dbReference type="PROSITE" id="PS50088">
    <property type="entry name" value="ANK_REPEAT"/>
    <property type="match status" value="1"/>
</dbReference>
<sequence length="199" mass="21412">MCGSSVPPVHRNPLIARSRHAAASYGHLNILQYLISKGGNVNITDDDGDTPLYVVENTETARFLVNNGAIVDRQNNEGISPAAYLSEEFPEVSAYLESLTSAARPSVLSSQNLPSQHAQNQASETLTSSLLQSVQDIMQRAEAEGRDPDEELRQVVGETVIEGMIRGYGMGTEAASDRSVDEEQPNGVKRSRTDADGGP</sequence>
<name>A0AAD5YIQ0_9APHY</name>
<dbReference type="PROSITE" id="PS50297">
    <property type="entry name" value="ANK_REP_REGION"/>
    <property type="match status" value="1"/>
</dbReference>
<keyword evidence="6" id="KW-1185">Reference proteome</keyword>
<dbReference type="PANTHER" id="PTHR24171:SF8">
    <property type="entry name" value="BRCA1-ASSOCIATED RING DOMAIN PROTEIN 1"/>
    <property type="match status" value="1"/>
</dbReference>
<comment type="caution">
    <text evidence="5">The sequence shown here is derived from an EMBL/GenBank/DDBJ whole genome shotgun (WGS) entry which is preliminary data.</text>
</comment>
<evidence type="ECO:0008006" key="7">
    <source>
        <dbReference type="Google" id="ProtNLM"/>
    </source>
</evidence>
<evidence type="ECO:0000256" key="3">
    <source>
        <dbReference type="PROSITE-ProRule" id="PRU00023"/>
    </source>
</evidence>
<evidence type="ECO:0000256" key="2">
    <source>
        <dbReference type="ARBA" id="ARBA00023043"/>
    </source>
</evidence>
<feature type="region of interest" description="Disordered" evidence="4">
    <location>
        <begin position="167"/>
        <end position="199"/>
    </location>
</feature>
<feature type="repeat" description="ANK" evidence="3">
    <location>
        <begin position="20"/>
        <end position="46"/>
    </location>
</feature>
<evidence type="ECO:0000256" key="1">
    <source>
        <dbReference type="ARBA" id="ARBA00022737"/>
    </source>
</evidence>
<evidence type="ECO:0000313" key="6">
    <source>
        <dbReference type="Proteomes" id="UP001212997"/>
    </source>
</evidence>
<dbReference type="AlphaFoldDB" id="A0AAD5YIQ0"/>
<dbReference type="Pfam" id="PF12796">
    <property type="entry name" value="Ank_2"/>
    <property type="match status" value="1"/>
</dbReference>
<evidence type="ECO:0000256" key="4">
    <source>
        <dbReference type="SAM" id="MobiDB-lite"/>
    </source>
</evidence>
<dbReference type="Gene3D" id="1.25.40.20">
    <property type="entry name" value="Ankyrin repeat-containing domain"/>
    <property type="match status" value="1"/>
</dbReference>
<proteinExistence type="predicted"/>
<dbReference type="EMBL" id="JANAWD010000100">
    <property type="protein sequence ID" value="KAJ3487150.1"/>
    <property type="molecule type" value="Genomic_DNA"/>
</dbReference>
<dbReference type="GO" id="GO:0004842">
    <property type="term" value="F:ubiquitin-protein transferase activity"/>
    <property type="evidence" value="ECO:0007669"/>
    <property type="project" value="TreeGrafter"/>
</dbReference>
<reference evidence="5" key="1">
    <citation type="submission" date="2022-07" db="EMBL/GenBank/DDBJ databases">
        <title>Genome Sequence of Physisporinus lineatus.</title>
        <authorList>
            <person name="Buettner E."/>
        </authorList>
    </citation>
    <scope>NUCLEOTIDE SEQUENCE</scope>
    <source>
        <strain evidence="5">VT162</strain>
    </source>
</reference>
<accession>A0AAD5YIQ0</accession>
<keyword evidence="1" id="KW-0677">Repeat</keyword>
<dbReference type="Proteomes" id="UP001212997">
    <property type="component" value="Unassembled WGS sequence"/>
</dbReference>
<gene>
    <name evidence="5" type="ORF">NLI96_g3735</name>
</gene>
<dbReference type="SUPFAM" id="SSF48403">
    <property type="entry name" value="Ankyrin repeat"/>
    <property type="match status" value="1"/>
</dbReference>
<protein>
    <recommendedName>
        <fullName evidence="7">Ankyrin</fullName>
    </recommendedName>
</protein>
<keyword evidence="2 3" id="KW-0040">ANK repeat</keyword>
<evidence type="ECO:0000313" key="5">
    <source>
        <dbReference type="EMBL" id="KAJ3487150.1"/>
    </source>
</evidence>
<dbReference type="GO" id="GO:0085020">
    <property type="term" value="P:protein K6-linked ubiquitination"/>
    <property type="evidence" value="ECO:0007669"/>
    <property type="project" value="TreeGrafter"/>
</dbReference>
<organism evidence="5 6">
    <name type="scientific">Meripilus lineatus</name>
    <dbReference type="NCBI Taxonomy" id="2056292"/>
    <lineage>
        <taxon>Eukaryota</taxon>
        <taxon>Fungi</taxon>
        <taxon>Dikarya</taxon>
        <taxon>Basidiomycota</taxon>
        <taxon>Agaricomycotina</taxon>
        <taxon>Agaricomycetes</taxon>
        <taxon>Polyporales</taxon>
        <taxon>Meripilaceae</taxon>
        <taxon>Meripilus</taxon>
    </lineage>
</organism>
<dbReference type="PANTHER" id="PTHR24171">
    <property type="entry name" value="ANKYRIN REPEAT DOMAIN-CONTAINING PROTEIN 39-RELATED"/>
    <property type="match status" value="1"/>
</dbReference>
<dbReference type="InterPro" id="IPR002110">
    <property type="entry name" value="Ankyrin_rpt"/>
</dbReference>
<dbReference type="InterPro" id="IPR036770">
    <property type="entry name" value="Ankyrin_rpt-contain_sf"/>
</dbReference>